<gene>
    <name evidence="7" type="ORF">IV431_08175</name>
</gene>
<keyword evidence="2 6" id="KW-0929">Antimicrobial</keyword>
<comment type="similarity">
    <text evidence="6">Belongs to the glycosyl hydrolase 24 family.</text>
</comment>
<dbReference type="InterPro" id="IPR023346">
    <property type="entry name" value="Lysozyme-like_dom_sf"/>
</dbReference>
<dbReference type="Proteomes" id="UP000600307">
    <property type="component" value="Unassembled WGS sequence"/>
</dbReference>
<evidence type="ECO:0000313" key="7">
    <source>
        <dbReference type="EMBL" id="MBF7955521.1"/>
    </source>
</evidence>
<keyword evidence="4 6" id="KW-0378">Hydrolase</keyword>
<keyword evidence="5 6" id="KW-0326">Glycosidase</keyword>
<dbReference type="CDD" id="cd16901">
    <property type="entry name" value="lyz_P1"/>
    <property type="match status" value="1"/>
</dbReference>
<dbReference type="SUPFAM" id="SSF53955">
    <property type="entry name" value="Lysozyme-like"/>
    <property type="match status" value="1"/>
</dbReference>
<dbReference type="InterPro" id="IPR023347">
    <property type="entry name" value="Lysozyme_dom_sf"/>
</dbReference>
<evidence type="ECO:0000256" key="2">
    <source>
        <dbReference type="ARBA" id="ARBA00022529"/>
    </source>
</evidence>
<dbReference type="PANTHER" id="PTHR38107:SF4">
    <property type="entry name" value="LYSOZYME"/>
    <property type="match status" value="1"/>
</dbReference>
<dbReference type="PANTHER" id="PTHR38107">
    <property type="match status" value="1"/>
</dbReference>
<dbReference type="EC" id="3.2.1.17" evidence="6"/>
<comment type="caution">
    <text evidence="7">The sequence shown here is derived from an EMBL/GenBank/DDBJ whole genome shotgun (WGS) entry which is preliminary data.</text>
</comment>
<protein>
    <recommendedName>
        <fullName evidence="6">Lysozyme</fullName>
        <ecNumber evidence="6">3.2.1.17</ecNumber>
    </recommendedName>
</protein>
<comment type="catalytic activity">
    <reaction evidence="1 6">
        <text>Hydrolysis of (1-&gt;4)-beta-linkages between N-acetylmuramic acid and N-acetyl-D-glucosamine residues in a peptidoglycan and between N-acetyl-D-glucosamine residues in chitodextrins.</text>
        <dbReference type="EC" id="3.2.1.17"/>
    </reaction>
</comment>
<keyword evidence="8" id="KW-1185">Reference proteome</keyword>
<proteinExistence type="inferred from homology"/>
<reference evidence="7 8" key="1">
    <citation type="submission" date="2020-11" db="EMBL/GenBank/DDBJ databases">
        <title>Taxonomic investigation of Rahnella spp.</title>
        <authorList>
            <person name="Lee S.D."/>
        </authorList>
    </citation>
    <scope>NUCLEOTIDE SEQUENCE [LARGE SCALE GENOMIC DNA]</scope>
    <source>
        <strain evidence="7 8">SAP-10</strain>
    </source>
</reference>
<dbReference type="Pfam" id="PF00959">
    <property type="entry name" value="Phage_lysozyme"/>
    <property type="match status" value="1"/>
</dbReference>
<organism evidence="7 8">
    <name type="scientific">Rahnella victoriana</name>
    <dbReference type="NCBI Taxonomy" id="1510570"/>
    <lineage>
        <taxon>Bacteria</taxon>
        <taxon>Pseudomonadati</taxon>
        <taxon>Pseudomonadota</taxon>
        <taxon>Gammaproteobacteria</taxon>
        <taxon>Enterobacterales</taxon>
        <taxon>Yersiniaceae</taxon>
        <taxon>Rahnella</taxon>
    </lineage>
</organism>
<dbReference type="HAMAP" id="MF_04110">
    <property type="entry name" value="ENDOLYSIN_T4"/>
    <property type="match status" value="1"/>
</dbReference>
<sequence length="177" mass="19156">MASMSRKGVIGGTCAVMTIIGIVVSSGMVRTSESGLKLIGDAESCQRDPYVCPAGVLSDGIGNTHGVKPGVRKSDAQIAADWEKNIVQAESCVNKYANGKKLNQGQFDAVTSITFNAGCGQMQKSTMFRMFRMFRDGKFTEACNQFPRWTYGGGKQLPGLVIRREKEKALCLRTSSQ</sequence>
<evidence type="ECO:0000313" key="8">
    <source>
        <dbReference type="Proteomes" id="UP000600307"/>
    </source>
</evidence>
<dbReference type="InterPro" id="IPR034690">
    <property type="entry name" value="Endolysin_T4_type"/>
</dbReference>
<dbReference type="InterPro" id="IPR051018">
    <property type="entry name" value="Bacteriophage_GH24"/>
</dbReference>
<dbReference type="Gene3D" id="1.10.530.40">
    <property type="match status" value="1"/>
</dbReference>
<accession>A0ABS0DNQ4</accession>
<name>A0ABS0DNQ4_9GAMM</name>
<evidence type="ECO:0000256" key="5">
    <source>
        <dbReference type="ARBA" id="ARBA00023295"/>
    </source>
</evidence>
<evidence type="ECO:0000256" key="4">
    <source>
        <dbReference type="ARBA" id="ARBA00022801"/>
    </source>
</evidence>
<evidence type="ECO:0000256" key="6">
    <source>
        <dbReference type="RuleBase" id="RU003788"/>
    </source>
</evidence>
<dbReference type="InterPro" id="IPR002196">
    <property type="entry name" value="Glyco_hydro_24"/>
</dbReference>
<dbReference type="EMBL" id="JADOBH010000001">
    <property type="protein sequence ID" value="MBF7955521.1"/>
    <property type="molecule type" value="Genomic_DNA"/>
</dbReference>
<evidence type="ECO:0000256" key="3">
    <source>
        <dbReference type="ARBA" id="ARBA00022638"/>
    </source>
</evidence>
<keyword evidence="3 6" id="KW-0081">Bacteriolytic enzyme</keyword>
<evidence type="ECO:0000256" key="1">
    <source>
        <dbReference type="ARBA" id="ARBA00000632"/>
    </source>
</evidence>